<keyword evidence="2" id="KW-0732">Signal</keyword>
<protein>
    <recommendedName>
        <fullName evidence="5">Calcium-binding protein</fullName>
    </recommendedName>
</protein>
<dbReference type="InterPro" id="IPR011049">
    <property type="entry name" value="Serralysin-like_metalloprot_C"/>
</dbReference>
<dbReference type="SUPFAM" id="SSF51120">
    <property type="entry name" value="beta-Roll"/>
    <property type="match status" value="1"/>
</dbReference>
<name>A0A4Z0M3D9_9GAMM</name>
<evidence type="ECO:0000256" key="1">
    <source>
        <dbReference type="ARBA" id="ARBA00022837"/>
    </source>
</evidence>
<feature type="signal peptide" evidence="2">
    <location>
        <begin position="1"/>
        <end position="22"/>
    </location>
</feature>
<dbReference type="Gene3D" id="2.150.10.10">
    <property type="entry name" value="Serralysin-like metalloprotease, C-terminal"/>
    <property type="match status" value="1"/>
</dbReference>
<keyword evidence="1" id="KW-0106">Calcium</keyword>
<sequence length="699" mass="76508">MVVLRLLITLSLLAIGVSPALAASPQTAPATAQQLDMPLALRELQGLDDPSLAFGLNGVADWNAVLPFIDLVKSMRPWLGHVRGRWGGLTAAQMREGGFLDEHGWLTRMPPGIAKVSGVFAWSDTGLGLPDVRAGRYVMLYAGSGSIEIANAEVVAREPGRIVFDIAPYPGNWWFDIVSVDPSDHLRDIRIVRESQLALYRAGAIFNPDWLELVADARLVRFMDWMGTNNSPLAEPDDRVDPAYYTWFGQVPIEVQVRLANEIGADPWFNIPHLASDALVEEFASYVRDNLDPRLQAYVEFSNETWNWQFQQTHQLVDAGKALWGNGQVGVYYTMRASQVMRIWDGVFGEQADKRLVKVLAGQAVNTWLSNILISADLWRRLDPDNWRDPASTFDAFAVTTYFGGQLSQNAQLRDQLLAMPHEQAFPRMRDNLLDPDTALSIPVMIDKLRAQKALANKAGLRLVLYEGGQHHHHAEGGATKDERYNNLMLEFVRSQEMADLYQRVWDAWAALGQGSFMQFVESGPPSQYGSWGLRVNPRDNPPRARLLDQLNRETPAWWESRAGSHFQHGAVVSGSDAAETLVGTAAEDYLLGGGGDDVLLPGPGDDGINGGEGEDVVVLAGDPPAYRLSRAGEGYLVSGPGGRDYLFAAELLQFADASRCALDATAVSRASAPQAEPPCAGLLACADCDAAGPAHAGR</sequence>
<dbReference type="EMBL" id="SRLE01000006">
    <property type="protein sequence ID" value="TGD73960.1"/>
    <property type="molecule type" value="Genomic_DNA"/>
</dbReference>
<evidence type="ECO:0000256" key="2">
    <source>
        <dbReference type="SAM" id="SignalP"/>
    </source>
</evidence>
<comment type="caution">
    <text evidence="3">The sequence shown here is derived from an EMBL/GenBank/DDBJ whole genome shotgun (WGS) entry which is preliminary data.</text>
</comment>
<dbReference type="GO" id="GO:0005509">
    <property type="term" value="F:calcium ion binding"/>
    <property type="evidence" value="ECO:0007669"/>
    <property type="project" value="InterPro"/>
</dbReference>
<dbReference type="AlphaFoldDB" id="A0A4Z0M3D9"/>
<dbReference type="InterPro" id="IPR001343">
    <property type="entry name" value="Hemolysn_Ca-bd"/>
</dbReference>
<accession>A0A4Z0M3D9</accession>
<dbReference type="RefSeq" id="WP_135442362.1">
    <property type="nucleotide sequence ID" value="NZ_SRLE01000006.1"/>
</dbReference>
<evidence type="ECO:0000313" key="4">
    <source>
        <dbReference type="Proteomes" id="UP000298050"/>
    </source>
</evidence>
<dbReference type="PROSITE" id="PS00330">
    <property type="entry name" value="HEMOLYSIN_CALCIUM"/>
    <property type="match status" value="1"/>
</dbReference>
<feature type="chain" id="PRO_5021449463" description="Calcium-binding protein" evidence="2">
    <location>
        <begin position="23"/>
        <end position="699"/>
    </location>
</feature>
<proteinExistence type="predicted"/>
<evidence type="ECO:0008006" key="5">
    <source>
        <dbReference type="Google" id="ProtNLM"/>
    </source>
</evidence>
<dbReference type="Pfam" id="PF00353">
    <property type="entry name" value="HemolysinCabind"/>
    <property type="match status" value="1"/>
</dbReference>
<gene>
    <name evidence="3" type="ORF">E4634_07400</name>
</gene>
<dbReference type="OrthoDB" id="7783360at2"/>
<dbReference type="InterPro" id="IPR018511">
    <property type="entry name" value="Hemolysin-typ_Ca-bd_CS"/>
</dbReference>
<reference evidence="3 4" key="1">
    <citation type="submission" date="2019-04" db="EMBL/GenBank/DDBJ databases">
        <title>Taxonomy of novel Haliea sp. from mangrove soil of West Coast of India.</title>
        <authorList>
            <person name="Verma A."/>
            <person name="Kumar P."/>
            <person name="Krishnamurthi S."/>
        </authorList>
    </citation>
    <scope>NUCLEOTIDE SEQUENCE [LARGE SCALE GENOMIC DNA]</scope>
    <source>
        <strain evidence="3 4">SAOS-164</strain>
    </source>
</reference>
<keyword evidence="4" id="KW-1185">Reference proteome</keyword>
<evidence type="ECO:0000313" key="3">
    <source>
        <dbReference type="EMBL" id="TGD73960.1"/>
    </source>
</evidence>
<dbReference type="Proteomes" id="UP000298050">
    <property type="component" value="Unassembled WGS sequence"/>
</dbReference>
<organism evidence="3 4">
    <name type="scientific">Mangrovimicrobium sediminis</name>
    <dbReference type="NCBI Taxonomy" id="2562682"/>
    <lineage>
        <taxon>Bacteria</taxon>
        <taxon>Pseudomonadati</taxon>
        <taxon>Pseudomonadota</taxon>
        <taxon>Gammaproteobacteria</taxon>
        <taxon>Cellvibrionales</taxon>
        <taxon>Halieaceae</taxon>
        <taxon>Mangrovimicrobium</taxon>
    </lineage>
</organism>